<evidence type="ECO:0000313" key="10">
    <source>
        <dbReference type="RefSeq" id="XP_014678628.1"/>
    </source>
</evidence>
<gene>
    <name evidence="10" type="primary">LOC106818431</name>
</gene>
<keyword evidence="3" id="KW-0677">Repeat</keyword>
<evidence type="ECO:0000313" key="9">
    <source>
        <dbReference type="Proteomes" id="UP000695022"/>
    </source>
</evidence>
<organism evidence="9 10">
    <name type="scientific">Priapulus caudatus</name>
    <name type="common">Priapulid worm</name>
    <dbReference type="NCBI Taxonomy" id="37621"/>
    <lineage>
        <taxon>Eukaryota</taxon>
        <taxon>Metazoa</taxon>
        <taxon>Ecdysozoa</taxon>
        <taxon>Scalidophora</taxon>
        <taxon>Priapulida</taxon>
        <taxon>Priapulimorpha</taxon>
        <taxon>Priapulimorphida</taxon>
        <taxon>Priapulidae</taxon>
        <taxon>Priapulus</taxon>
    </lineage>
</organism>
<dbReference type="GeneID" id="106818431"/>
<evidence type="ECO:0000256" key="2">
    <source>
        <dbReference type="ARBA" id="ARBA00022723"/>
    </source>
</evidence>
<comment type="subcellular location">
    <subcellularLocation>
        <location evidence="1">Nucleus</location>
    </subcellularLocation>
</comment>
<keyword evidence="9" id="KW-1185">Reference proteome</keyword>
<evidence type="ECO:0000256" key="1">
    <source>
        <dbReference type="ARBA" id="ARBA00004123"/>
    </source>
</evidence>
<keyword evidence="4 7" id="KW-0862">Zinc</keyword>
<keyword evidence="6" id="KW-0539">Nucleus</keyword>
<proteinExistence type="predicted"/>
<evidence type="ECO:0000256" key="6">
    <source>
        <dbReference type="ARBA" id="ARBA00023242"/>
    </source>
</evidence>
<dbReference type="Pfam" id="PF00412">
    <property type="entry name" value="LIM"/>
    <property type="match status" value="1"/>
</dbReference>
<keyword evidence="2 7" id="KW-0479">Metal-binding</keyword>
<dbReference type="Proteomes" id="UP000695022">
    <property type="component" value="Unplaced"/>
</dbReference>
<dbReference type="RefSeq" id="XP_014678628.1">
    <property type="nucleotide sequence ID" value="XM_014823142.1"/>
</dbReference>
<evidence type="ECO:0000256" key="4">
    <source>
        <dbReference type="ARBA" id="ARBA00022833"/>
    </source>
</evidence>
<sequence>MSNRPTTAPHETSFIPPGADRCGRCGKAVYAAEKRVGGGGIWHKTCFNCATCHKMLESGVECAADNEVFCKTCYGRKYGPKGVGFGGGAGCLSAE</sequence>
<protein>
    <submittedName>
        <fullName evidence="10">Muscle LIM protein 1-like</fullName>
    </submittedName>
</protein>
<dbReference type="PANTHER" id="PTHR24215:SF35">
    <property type="entry name" value="MUSCLE LIM PROTEIN MLP84B"/>
    <property type="match status" value="1"/>
</dbReference>
<feature type="domain" description="LIM zinc-binding" evidence="8">
    <location>
        <begin position="20"/>
        <end position="80"/>
    </location>
</feature>
<evidence type="ECO:0000256" key="7">
    <source>
        <dbReference type="PROSITE-ProRule" id="PRU00125"/>
    </source>
</evidence>
<accession>A0ABM1F2F7</accession>
<evidence type="ECO:0000256" key="3">
    <source>
        <dbReference type="ARBA" id="ARBA00022737"/>
    </source>
</evidence>
<dbReference type="InterPro" id="IPR001781">
    <property type="entry name" value="Znf_LIM"/>
</dbReference>
<evidence type="ECO:0000256" key="5">
    <source>
        <dbReference type="ARBA" id="ARBA00023038"/>
    </source>
</evidence>
<keyword evidence="5 7" id="KW-0440">LIM domain</keyword>
<evidence type="ECO:0000259" key="8">
    <source>
        <dbReference type="PROSITE" id="PS50023"/>
    </source>
</evidence>
<dbReference type="PROSITE" id="PS50023">
    <property type="entry name" value="LIM_DOMAIN_2"/>
    <property type="match status" value="1"/>
</dbReference>
<dbReference type="SMART" id="SM00132">
    <property type="entry name" value="LIM"/>
    <property type="match status" value="1"/>
</dbReference>
<dbReference type="PROSITE" id="PS00478">
    <property type="entry name" value="LIM_DOMAIN_1"/>
    <property type="match status" value="1"/>
</dbReference>
<reference evidence="10" key="1">
    <citation type="submission" date="2025-08" db="UniProtKB">
        <authorList>
            <consortium name="RefSeq"/>
        </authorList>
    </citation>
    <scope>IDENTIFICATION</scope>
</reference>
<dbReference type="CDD" id="cd09326">
    <property type="entry name" value="LIM_CRP_like"/>
    <property type="match status" value="1"/>
</dbReference>
<dbReference type="Gene3D" id="2.10.110.10">
    <property type="entry name" value="Cysteine Rich Protein"/>
    <property type="match status" value="1"/>
</dbReference>
<name>A0ABM1F2F7_PRICU</name>
<dbReference type="PANTHER" id="PTHR24215">
    <property type="entry name" value="RHO-GTPASE-ACTIVATING PROTEIN LRG1"/>
    <property type="match status" value="1"/>
</dbReference>
<dbReference type="SUPFAM" id="SSF57716">
    <property type="entry name" value="Glucocorticoid receptor-like (DNA-binding domain)"/>
    <property type="match status" value="2"/>
</dbReference>